<dbReference type="SUPFAM" id="SSF51905">
    <property type="entry name" value="FAD/NAD(P)-binding domain"/>
    <property type="match status" value="1"/>
</dbReference>
<name>A0A8H6RL39_9PEZI</name>
<dbReference type="PANTHER" id="PTHR23023">
    <property type="entry name" value="DIMETHYLANILINE MONOOXYGENASE"/>
    <property type="match status" value="1"/>
</dbReference>
<evidence type="ECO:0000256" key="1">
    <source>
        <dbReference type="ARBA" id="ARBA00022630"/>
    </source>
</evidence>
<keyword evidence="5" id="KW-1185">Reference proteome</keyword>
<comment type="caution">
    <text evidence="4">The sequence shown here is derived from an EMBL/GenBank/DDBJ whole genome shotgun (WGS) entry which is preliminary data.</text>
</comment>
<dbReference type="OrthoDB" id="66881at2759"/>
<evidence type="ECO:0000313" key="4">
    <source>
        <dbReference type="EMBL" id="KAF7192902.1"/>
    </source>
</evidence>
<evidence type="ECO:0000256" key="2">
    <source>
        <dbReference type="ARBA" id="ARBA00022827"/>
    </source>
</evidence>
<dbReference type="InterPro" id="IPR050346">
    <property type="entry name" value="FMO-like"/>
</dbReference>
<dbReference type="Gene3D" id="3.50.50.60">
    <property type="entry name" value="FAD/NAD(P)-binding domain"/>
    <property type="match status" value="1"/>
</dbReference>
<keyword evidence="4" id="KW-0503">Monooxygenase</keyword>
<dbReference type="AlphaFoldDB" id="A0A8H6RL39"/>
<dbReference type="InterPro" id="IPR036188">
    <property type="entry name" value="FAD/NAD-bd_sf"/>
</dbReference>
<dbReference type="EMBL" id="JABCIY010000101">
    <property type="protein sequence ID" value="KAF7192902.1"/>
    <property type="molecule type" value="Genomic_DNA"/>
</dbReference>
<evidence type="ECO:0000256" key="3">
    <source>
        <dbReference type="ARBA" id="ARBA00023002"/>
    </source>
</evidence>
<keyword evidence="1" id="KW-0285">Flavoprotein</keyword>
<keyword evidence="3" id="KW-0560">Oxidoreductase</keyword>
<sequence>MPAGPRESIGGIWQKVNNTSQLQIHSNFYRFHPAVEWKSDYPNRQEILGQVNRLWNLYDLESRTTFGCRVTGTSQEEDGKWIVNDRDNGYFDGIVAAVGTCGDVYAPQMAGQEDFKGQIIHSSELSCETIKGKDVLVVGGGASAVEALEFACDNGAASVKVLARSEKWFIPRNPMLNMALAGTIGDKYGILGWILEFIIRLFFYREFWEMAPPSNGVDGIYNGTPIVNSRVFKLMRESRVKWVRGDVAYFVENGIHFLKRKSSDPKGTIGTPETVNGDVCILATGYTRPSLSFLPKLASTGTYRPPNWYLQTFPTENATICATNCTWKDGIGSVGGCHIGIYTRFLLVFLIDPKTRPTTRMMQAWVDFVHILKKPYAGGALSFVTSAELFFWFLIVIVVQPALWKWIGFILSGPDTLAGAKLSQQEAFKTSLFEKVEQRVPPIRQDSGLGLGRIE</sequence>
<organism evidence="4 5">
    <name type="scientific">Pseudocercospora fuligena</name>
    <dbReference type="NCBI Taxonomy" id="685502"/>
    <lineage>
        <taxon>Eukaryota</taxon>
        <taxon>Fungi</taxon>
        <taxon>Dikarya</taxon>
        <taxon>Ascomycota</taxon>
        <taxon>Pezizomycotina</taxon>
        <taxon>Dothideomycetes</taxon>
        <taxon>Dothideomycetidae</taxon>
        <taxon>Mycosphaerellales</taxon>
        <taxon>Mycosphaerellaceae</taxon>
        <taxon>Pseudocercospora</taxon>
    </lineage>
</organism>
<dbReference type="GO" id="GO:0004497">
    <property type="term" value="F:monooxygenase activity"/>
    <property type="evidence" value="ECO:0007669"/>
    <property type="project" value="UniProtKB-KW"/>
</dbReference>
<evidence type="ECO:0000313" key="5">
    <source>
        <dbReference type="Proteomes" id="UP000660729"/>
    </source>
</evidence>
<accession>A0A8H6RL39</accession>
<dbReference type="Pfam" id="PF13738">
    <property type="entry name" value="Pyr_redox_3"/>
    <property type="match status" value="1"/>
</dbReference>
<reference evidence="4" key="1">
    <citation type="submission" date="2020-04" db="EMBL/GenBank/DDBJ databases">
        <title>Draft genome resource of the tomato pathogen Pseudocercospora fuligena.</title>
        <authorList>
            <person name="Zaccaron A."/>
        </authorList>
    </citation>
    <scope>NUCLEOTIDE SEQUENCE</scope>
    <source>
        <strain evidence="4">PF001</strain>
    </source>
</reference>
<protein>
    <submittedName>
        <fullName evidence="4">Baeyer-Villiger monooxygenase</fullName>
    </submittedName>
</protein>
<dbReference type="Proteomes" id="UP000660729">
    <property type="component" value="Unassembled WGS sequence"/>
</dbReference>
<keyword evidence="2" id="KW-0274">FAD</keyword>
<gene>
    <name evidence="4" type="ORF">HII31_05713</name>
</gene>
<proteinExistence type="predicted"/>